<evidence type="ECO:0000313" key="7">
    <source>
        <dbReference type="Proteomes" id="UP000189735"/>
    </source>
</evidence>
<reference evidence="7" key="1">
    <citation type="submission" date="2017-02" db="EMBL/GenBank/DDBJ databases">
        <authorList>
            <person name="Varghese N."/>
            <person name="Submissions S."/>
        </authorList>
    </citation>
    <scope>NUCLEOTIDE SEQUENCE [LARGE SCALE GENOMIC DNA]</scope>
    <source>
        <strain evidence="7">VKM Ac-2052</strain>
    </source>
</reference>
<dbReference type="GO" id="GO:0000166">
    <property type="term" value="F:nucleotide binding"/>
    <property type="evidence" value="ECO:0007669"/>
    <property type="project" value="InterPro"/>
</dbReference>
<evidence type="ECO:0000256" key="3">
    <source>
        <dbReference type="ARBA" id="ARBA00023027"/>
    </source>
</evidence>
<protein>
    <submittedName>
        <fullName evidence="6">Predicted dehydrogenase</fullName>
    </submittedName>
</protein>
<dbReference type="Pfam" id="PF22725">
    <property type="entry name" value="GFO_IDH_MocA_C3"/>
    <property type="match status" value="1"/>
</dbReference>
<feature type="domain" description="GFO/IDH/MocA-like oxidoreductase" evidence="5">
    <location>
        <begin position="142"/>
        <end position="259"/>
    </location>
</feature>
<organism evidence="6 7">
    <name type="scientific">Agreia bicolorata</name>
    <dbReference type="NCBI Taxonomy" id="110935"/>
    <lineage>
        <taxon>Bacteria</taxon>
        <taxon>Bacillati</taxon>
        <taxon>Actinomycetota</taxon>
        <taxon>Actinomycetes</taxon>
        <taxon>Micrococcales</taxon>
        <taxon>Microbacteriaceae</taxon>
        <taxon>Agreia</taxon>
    </lineage>
</organism>
<sequence length="358" mass="38586">MSSATPFSRPIRTGIIGFGLSGRVFHAPFLATNPDFEVSVIVTSNAERAAEAAHLHPAAVIVDTVDELFERATRGQLDLLVIGSPSGTHAALADRALDAGVAVVVDKPFAVTSAEGLALIEKAERLGLPFTVFQNRRWDGDFLTLASLLEAGQLGEVRRFESRFEWWKPVQAKSWKAEATASEGGGILYDLGVHLLDQALQLFGDVEEIHAEVITRREGGVADDDTTVLLRHSCGVRTQLWMNGMAAQVGPRFHVLGSTSAYTSWGLDPQETQLRDGALPTDDGFGVYGEERWGLLGVDGDVLALPTQAGKYATFYELLAESLLHGGPLPVDPRESLRSLEIIEQIHTAAGSYEITGA</sequence>
<dbReference type="Gene3D" id="3.40.50.720">
    <property type="entry name" value="NAD(P)-binding Rossmann-like Domain"/>
    <property type="match status" value="1"/>
</dbReference>
<dbReference type="PANTHER" id="PTHR43708:SF5">
    <property type="entry name" value="CONSERVED EXPRESSED OXIDOREDUCTASE (EUROFUNG)-RELATED"/>
    <property type="match status" value="1"/>
</dbReference>
<dbReference type="PANTHER" id="PTHR43708">
    <property type="entry name" value="CONSERVED EXPRESSED OXIDOREDUCTASE (EUROFUNG)"/>
    <property type="match status" value="1"/>
</dbReference>
<dbReference type="Proteomes" id="UP000189735">
    <property type="component" value="Unassembled WGS sequence"/>
</dbReference>
<dbReference type="InterPro" id="IPR000683">
    <property type="entry name" value="Gfo/Idh/MocA-like_OxRdtase_N"/>
</dbReference>
<dbReference type="InterPro" id="IPR055170">
    <property type="entry name" value="GFO_IDH_MocA-like_dom"/>
</dbReference>
<dbReference type="Gene3D" id="3.30.360.10">
    <property type="entry name" value="Dihydrodipicolinate Reductase, domain 2"/>
    <property type="match status" value="1"/>
</dbReference>
<name>A0A1T4YNZ1_9MICO</name>
<dbReference type="SUPFAM" id="SSF55347">
    <property type="entry name" value="Glyceraldehyde-3-phosphate dehydrogenase-like, C-terminal domain"/>
    <property type="match status" value="1"/>
</dbReference>
<proteinExistence type="inferred from homology"/>
<dbReference type="InterPro" id="IPR036291">
    <property type="entry name" value="NAD(P)-bd_dom_sf"/>
</dbReference>
<keyword evidence="3" id="KW-0520">NAD</keyword>
<dbReference type="Pfam" id="PF01408">
    <property type="entry name" value="GFO_IDH_MocA"/>
    <property type="match status" value="1"/>
</dbReference>
<dbReference type="SUPFAM" id="SSF51735">
    <property type="entry name" value="NAD(P)-binding Rossmann-fold domains"/>
    <property type="match status" value="1"/>
</dbReference>
<dbReference type="AlphaFoldDB" id="A0A1T4YNZ1"/>
<dbReference type="RefSeq" id="WP_078715573.1">
    <property type="nucleotide sequence ID" value="NZ_FUYG01000015.1"/>
</dbReference>
<dbReference type="EMBL" id="FUYG01000015">
    <property type="protein sequence ID" value="SKB03288.1"/>
    <property type="molecule type" value="Genomic_DNA"/>
</dbReference>
<dbReference type="GO" id="GO:0016491">
    <property type="term" value="F:oxidoreductase activity"/>
    <property type="evidence" value="ECO:0007669"/>
    <property type="project" value="UniProtKB-KW"/>
</dbReference>
<feature type="domain" description="Gfo/Idh/MocA-like oxidoreductase N-terminal" evidence="4">
    <location>
        <begin position="11"/>
        <end position="132"/>
    </location>
</feature>
<keyword evidence="2" id="KW-0560">Oxidoreductase</keyword>
<evidence type="ECO:0000256" key="2">
    <source>
        <dbReference type="ARBA" id="ARBA00023002"/>
    </source>
</evidence>
<comment type="similarity">
    <text evidence="1">Belongs to the Gfo/Idh/MocA family.</text>
</comment>
<evidence type="ECO:0000259" key="4">
    <source>
        <dbReference type="Pfam" id="PF01408"/>
    </source>
</evidence>
<evidence type="ECO:0000259" key="5">
    <source>
        <dbReference type="Pfam" id="PF22725"/>
    </source>
</evidence>
<evidence type="ECO:0000313" key="6">
    <source>
        <dbReference type="EMBL" id="SKB03288.1"/>
    </source>
</evidence>
<dbReference type="InterPro" id="IPR051317">
    <property type="entry name" value="Gfo/Idh/MocA_oxidoreduct"/>
</dbReference>
<accession>A0A1T4YNZ1</accession>
<gene>
    <name evidence="6" type="ORF">SAMN06295879_3700</name>
</gene>
<evidence type="ECO:0000256" key="1">
    <source>
        <dbReference type="ARBA" id="ARBA00010928"/>
    </source>
</evidence>